<keyword evidence="1" id="KW-0472">Membrane</keyword>
<dbReference type="STRING" id="748449.Halha_1193"/>
<dbReference type="KEGG" id="hhl:Halha_1193"/>
<name>L0K7Z2_HALHC</name>
<keyword evidence="1" id="KW-1133">Transmembrane helix</keyword>
<dbReference type="EMBL" id="CP003359">
    <property type="protein sequence ID" value="AGB41141.1"/>
    <property type="molecule type" value="Genomic_DNA"/>
</dbReference>
<dbReference type="PANTHER" id="PTHR32305">
    <property type="match status" value="1"/>
</dbReference>
<protein>
    <submittedName>
        <fullName evidence="2">RHS repeat-associated core domain protein</fullName>
    </submittedName>
</protein>
<evidence type="ECO:0000313" key="2">
    <source>
        <dbReference type="EMBL" id="AGB41141.1"/>
    </source>
</evidence>
<dbReference type="PANTHER" id="PTHR32305:SF17">
    <property type="entry name" value="TRNA NUCLEASE WAPA"/>
    <property type="match status" value="1"/>
</dbReference>
<feature type="transmembrane region" description="Helical" evidence="1">
    <location>
        <begin position="97"/>
        <end position="117"/>
    </location>
</feature>
<dbReference type="Gene3D" id="2.180.10.10">
    <property type="entry name" value="RHS repeat-associated core"/>
    <property type="match status" value="1"/>
</dbReference>
<reference evidence="3" key="1">
    <citation type="submission" date="2012-02" db="EMBL/GenBank/DDBJ databases">
        <title>The complete genome of Halobacteroides halobius DSM 5150.</title>
        <authorList>
            <person name="Lucas S."/>
            <person name="Copeland A."/>
            <person name="Lapidus A."/>
            <person name="Glavina del Rio T."/>
            <person name="Dalin E."/>
            <person name="Tice H."/>
            <person name="Bruce D."/>
            <person name="Goodwin L."/>
            <person name="Pitluck S."/>
            <person name="Peters L."/>
            <person name="Mikhailova N."/>
            <person name="Gu W."/>
            <person name="Kyrpides N."/>
            <person name="Mavromatis K."/>
            <person name="Ivanova N."/>
            <person name="Brettin T."/>
            <person name="Detter J.C."/>
            <person name="Han C."/>
            <person name="Larimer F."/>
            <person name="Land M."/>
            <person name="Hauser L."/>
            <person name="Markowitz V."/>
            <person name="Cheng J.-F."/>
            <person name="Hugenholtz P."/>
            <person name="Woyke T."/>
            <person name="Wu D."/>
            <person name="Tindall B."/>
            <person name="Pomrenke H."/>
            <person name="Brambilla E."/>
            <person name="Klenk H.-P."/>
            <person name="Eisen J.A."/>
        </authorList>
    </citation>
    <scope>NUCLEOTIDE SEQUENCE [LARGE SCALE GENOMIC DNA]</scope>
    <source>
        <strain evidence="3">ATCC 35273 / DSM 5150 / MD-1</strain>
    </source>
</reference>
<keyword evidence="1" id="KW-0812">Transmembrane</keyword>
<keyword evidence="3" id="KW-1185">Reference proteome</keyword>
<sequence length="172" mass="18798">MAAENPHRYAGYYYDESTGLYYLNARYYDAEIGRFITRDTFQGFEDNPQSLNKYAYCQGNPVMNVDPSGHLPWGLGLNWAALGLAVGAAISGGWWATAGTVLGGIILAQSFMIGYYGKGLRGWQLANYIWLDAATLIPGNAGTFFTFSAGAAMTVFNTLKYIVINASKEHSC</sequence>
<evidence type="ECO:0000313" key="3">
    <source>
        <dbReference type="Proteomes" id="UP000010880"/>
    </source>
</evidence>
<dbReference type="AlphaFoldDB" id="L0K7Z2"/>
<dbReference type="HOGENOM" id="CLU_1553137_0_0_9"/>
<gene>
    <name evidence="2" type="ordered locus">Halha_1193</name>
</gene>
<dbReference type="NCBIfam" id="TIGR03696">
    <property type="entry name" value="Rhs_assc_core"/>
    <property type="match status" value="1"/>
</dbReference>
<organism evidence="2 3">
    <name type="scientific">Halobacteroides halobius (strain ATCC 35273 / DSM 5150 / MD-1)</name>
    <dbReference type="NCBI Taxonomy" id="748449"/>
    <lineage>
        <taxon>Bacteria</taxon>
        <taxon>Bacillati</taxon>
        <taxon>Bacillota</taxon>
        <taxon>Clostridia</taxon>
        <taxon>Halanaerobiales</taxon>
        <taxon>Halobacteroidaceae</taxon>
        <taxon>Halobacteroides</taxon>
    </lineage>
</organism>
<evidence type="ECO:0000256" key="1">
    <source>
        <dbReference type="SAM" id="Phobius"/>
    </source>
</evidence>
<accession>L0K7Z2</accession>
<dbReference type="eggNOG" id="COG3209">
    <property type="taxonomic scope" value="Bacteria"/>
</dbReference>
<proteinExistence type="predicted"/>
<dbReference type="InterPro" id="IPR050708">
    <property type="entry name" value="T6SS_VgrG/RHS"/>
</dbReference>
<dbReference type="RefSeq" id="WP_015326864.1">
    <property type="nucleotide sequence ID" value="NC_019978.1"/>
</dbReference>
<dbReference type="InterPro" id="IPR022385">
    <property type="entry name" value="Rhs_assc_core"/>
</dbReference>
<dbReference type="Proteomes" id="UP000010880">
    <property type="component" value="Chromosome"/>
</dbReference>
<feature type="transmembrane region" description="Helical" evidence="1">
    <location>
        <begin position="137"/>
        <end position="159"/>
    </location>
</feature>